<comment type="function">
    <text evidence="2">Catalyzes the interconversion of methylthioribose-1-phosphate (MTR-1-P) into methylthioribulose-1-phosphate (MTRu-1-P).</text>
</comment>
<dbReference type="GO" id="GO:0046523">
    <property type="term" value="F:S-methyl-5-thioribose-1-phosphate isomerase activity"/>
    <property type="evidence" value="ECO:0007669"/>
    <property type="project" value="UniProtKB-EC"/>
</dbReference>
<dbReference type="SUPFAM" id="SSF100950">
    <property type="entry name" value="NagB/RpiA/CoA transferase-like"/>
    <property type="match status" value="1"/>
</dbReference>
<comment type="catalytic activity">
    <reaction evidence="2">
        <text>5-(methylsulfanyl)-alpha-D-ribose 1-phosphate = 5-(methylsulfanyl)-D-ribulose 1-phosphate</text>
        <dbReference type="Rhea" id="RHEA:19989"/>
        <dbReference type="ChEBI" id="CHEBI:58533"/>
        <dbReference type="ChEBI" id="CHEBI:58548"/>
        <dbReference type="EC" id="5.3.1.23"/>
    </reaction>
</comment>
<dbReference type="Pfam" id="PF01008">
    <property type="entry name" value="IF-2B"/>
    <property type="match status" value="1"/>
</dbReference>
<organism evidence="3 4">
    <name type="scientific">Candidatus Chlorohelix allophototropha</name>
    <dbReference type="NCBI Taxonomy" id="3003348"/>
    <lineage>
        <taxon>Bacteria</taxon>
        <taxon>Bacillati</taxon>
        <taxon>Chloroflexota</taxon>
        <taxon>Chloroflexia</taxon>
        <taxon>Candidatus Chloroheliales</taxon>
        <taxon>Candidatus Chloroheliaceae</taxon>
        <taxon>Candidatus Chlorohelix</taxon>
    </lineage>
</organism>
<proteinExistence type="inferred from homology"/>
<dbReference type="InterPro" id="IPR011559">
    <property type="entry name" value="Initiation_fac_2B_a/b/d"/>
</dbReference>
<evidence type="ECO:0000256" key="1">
    <source>
        <dbReference type="ARBA" id="ARBA00023235"/>
    </source>
</evidence>
<dbReference type="EMBL" id="CP128399">
    <property type="protein sequence ID" value="WJW65714.1"/>
    <property type="molecule type" value="Genomic_DNA"/>
</dbReference>
<feature type="binding site" evidence="2">
    <location>
        <position position="101"/>
    </location>
    <ligand>
        <name>substrate</name>
    </ligand>
</feature>
<dbReference type="NCBIfam" id="TIGR00524">
    <property type="entry name" value="eIF-2B_rel"/>
    <property type="match status" value="1"/>
</dbReference>
<evidence type="ECO:0000256" key="2">
    <source>
        <dbReference type="HAMAP-Rule" id="MF_01678"/>
    </source>
</evidence>
<dbReference type="PANTHER" id="PTHR43475:SF1">
    <property type="entry name" value="METHYLTHIORIBOSE-1-PHOSPHATE ISOMERASE"/>
    <property type="match status" value="1"/>
</dbReference>
<feature type="binding site" evidence="2">
    <location>
        <begin position="58"/>
        <end position="60"/>
    </location>
    <ligand>
        <name>substrate</name>
    </ligand>
</feature>
<dbReference type="InterPro" id="IPR037171">
    <property type="entry name" value="NagB/RpiA_transferase-like"/>
</dbReference>
<keyword evidence="1 2" id="KW-0413">Isomerase</keyword>
<keyword evidence="4" id="KW-1185">Reference proteome</keyword>
<dbReference type="Gene3D" id="1.20.120.420">
    <property type="entry name" value="translation initiation factor eif-2b, domain 1"/>
    <property type="match status" value="1"/>
</dbReference>
<evidence type="ECO:0000313" key="3">
    <source>
        <dbReference type="EMBL" id="WJW65714.1"/>
    </source>
</evidence>
<dbReference type="InterPro" id="IPR005251">
    <property type="entry name" value="IF-M1Pi"/>
</dbReference>
<dbReference type="HAMAP" id="MF_01678">
    <property type="entry name" value="Salvage_MtnA"/>
    <property type="match status" value="1"/>
</dbReference>
<accession>A0ABY9AXR8</accession>
<keyword evidence="2" id="KW-0486">Methionine biosynthesis</keyword>
<sequence>MSENATSTPTLKVKTIEWRDSDLTLLLIDQIKLPHHFENVECRNFHEAGEAIRTMIVRGAPAIGVTAAYAMALAALEYRNLPRDEFIEKLDEAGAWLNETRPTAVNLKWAIDQSLSLAHRLHDAYIQVVSIPWELLRLAKQIQADDLAFCKAIGAFGGELIKDGDNILTHCNAGGLATAGYGTAVGVITAAHEAGKKIHVWVDETRPYLQGARLTAWEMQQLGIPHTLITDNMSGHLMQRGKVQFIVTGADRIAANGDTANKIGTYMVAVLAKENNIPFYIAAPLTTIDLKIKSGEEIPIEERSADEVVFIGGKRIAPEGVHAAHFGFDVTPARYIHGIITEKGIARPPYEQSIPALFEK</sequence>
<dbReference type="NCBIfam" id="TIGR00512">
    <property type="entry name" value="salvage_mtnA"/>
    <property type="match status" value="1"/>
</dbReference>
<comment type="similarity">
    <text evidence="2">Belongs to the EIF-2B alpha/beta/delta subunits family. MtnA subfamily.</text>
</comment>
<feature type="active site" description="Proton donor" evidence="2">
    <location>
        <position position="251"/>
    </location>
</feature>
<comment type="pathway">
    <text evidence="2">Amino-acid biosynthesis; L-methionine biosynthesis via salvage pathway; L-methionine from S-methyl-5-thio-alpha-D-ribose 1-phosphate: step 1/6.</text>
</comment>
<feature type="binding site" evidence="2">
    <location>
        <begin position="261"/>
        <end position="262"/>
    </location>
    <ligand>
        <name>substrate</name>
    </ligand>
</feature>
<dbReference type="InterPro" id="IPR000649">
    <property type="entry name" value="IF-2B-related"/>
</dbReference>
<dbReference type="PANTHER" id="PTHR43475">
    <property type="entry name" value="METHYLTHIORIBOSE-1-PHOSPHATE ISOMERASE"/>
    <property type="match status" value="1"/>
</dbReference>
<dbReference type="InterPro" id="IPR027363">
    <property type="entry name" value="M1Pi_N"/>
</dbReference>
<dbReference type="Proteomes" id="UP001431572">
    <property type="component" value="Chromosome 1"/>
</dbReference>
<dbReference type="NCBIfam" id="NF004326">
    <property type="entry name" value="PRK05720.1"/>
    <property type="match status" value="1"/>
</dbReference>
<gene>
    <name evidence="2 3" type="primary">mtnA</name>
    <name evidence="3" type="ORF">OZ401_001492</name>
</gene>
<dbReference type="EC" id="5.3.1.23" evidence="2"/>
<keyword evidence="2" id="KW-0028">Amino-acid biosynthesis</keyword>
<dbReference type="InterPro" id="IPR042529">
    <property type="entry name" value="IF_2B-like_C"/>
</dbReference>
<feature type="site" description="Transition state stabilizer" evidence="2">
    <location>
        <position position="171"/>
    </location>
</feature>
<reference evidence="3" key="1">
    <citation type="journal article" date="2024" name="Nature">
        <title>Anoxygenic phototroph of the Chloroflexota uses a type I reaction centre.</title>
        <authorList>
            <person name="Tsuji J.M."/>
            <person name="Shaw N.A."/>
            <person name="Nagashima S."/>
            <person name="Venkiteswaran J.J."/>
            <person name="Schiff S.L."/>
            <person name="Watanabe T."/>
            <person name="Fukui M."/>
            <person name="Hanada S."/>
            <person name="Tank M."/>
            <person name="Neufeld J.D."/>
        </authorList>
    </citation>
    <scope>NUCLEOTIDE SEQUENCE</scope>
    <source>
        <strain evidence="3">L227-S17</strain>
    </source>
</reference>
<dbReference type="Gene3D" id="3.40.50.10470">
    <property type="entry name" value="Translation initiation factor eif-2b, domain 2"/>
    <property type="match status" value="1"/>
</dbReference>
<protein>
    <recommendedName>
        <fullName evidence="2">Methylthioribose-1-phosphate isomerase</fullName>
        <shortName evidence="2">M1Pi</shortName>
        <shortName evidence="2">MTR-1-P isomerase</shortName>
        <ecNumber evidence="2">5.3.1.23</ecNumber>
    </recommendedName>
    <alternativeName>
        <fullName evidence="2">S-methyl-5-thioribose-1-phosphate isomerase</fullName>
    </alternativeName>
</protein>
<feature type="binding site" evidence="2">
    <location>
        <position position="210"/>
    </location>
    <ligand>
        <name>substrate</name>
    </ligand>
</feature>
<name>A0ABY9AXR8_9CHLR</name>
<evidence type="ECO:0000313" key="4">
    <source>
        <dbReference type="Proteomes" id="UP001431572"/>
    </source>
</evidence>